<dbReference type="AlphaFoldDB" id="R4KNY8"/>
<dbReference type="Proteomes" id="UP000013520">
    <property type="component" value="Chromosome"/>
</dbReference>
<dbReference type="GO" id="GO:0016491">
    <property type="term" value="F:oxidoreductase activity"/>
    <property type="evidence" value="ECO:0007669"/>
    <property type="project" value="UniProtKB-KW"/>
</dbReference>
<reference evidence="12 13" key="1">
    <citation type="submission" date="2012-01" db="EMBL/GenBank/DDBJ databases">
        <title>Complete sequence of Desulfotomaculum gibsoniae DSM 7213.</title>
        <authorList>
            <consortium name="US DOE Joint Genome Institute"/>
            <person name="Lucas S."/>
            <person name="Han J."/>
            <person name="Lapidus A."/>
            <person name="Cheng J.-F."/>
            <person name="Goodwin L."/>
            <person name="Pitluck S."/>
            <person name="Peters L."/>
            <person name="Ovchinnikova G."/>
            <person name="Teshima H."/>
            <person name="Detter J.C."/>
            <person name="Han C."/>
            <person name="Tapia R."/>
            <person name="Land M."/>
            <person name="Hauser L."/>
            <person name="Kyrpides N."/>
            <person name="Ivanova N."/>
            <person name="Pagani I."/>
            <person name="Parshina S."/>
            <person name="Plugge C."/>
            <person name="Muyzer G."/>
            <person name="Kuever J."/>
            <person name="Ivanova A."/>
            <person name="Nazina T."/>
            <person name="Klenk H.-P."/>
            <person name="Brambilla E."/>
            <person name="Spring S."/>
            <person name="Stams A.F."/>
            <person name="Woyke T."/>
        </authorList>
    </citation>
    <scope>NUCLEOTIDE SEQUENCE [LARGE SCALE GENOMIC DNA]</scope>
    <source>
        <strain evidence="12 13">DSM 7213</strain>
    </source>
</reference>
<dbReference type="NCBIfam" id="TIGR00384">
    <property type="entry name" value="dhsB"/>
    <property type="match status" value="1"/>
</dbReference>
<evidence type="ECO:0000256" key="4">
    <source>
        <dbReference type="ARBA" id="ARBA00022485"/>
    </source>
</evidence>
<dbReference type="RefSeq" id="WP_006523818.1">
    <property type="nucleotide sequence ID" value="NC_021184.1"/>
</dbReference>
<dbReference type="KEGG" id="dgi:Desgi_3998"/>
<proteinExistence type="inferred from homology"/>
<dbReference type="InterPro" id="IPR009051">
    <property type="entry name" value="Helical_ferredxn"/>
</dbReference>
<dbReference type="OrthoDB" id="9804391at2"/>
<dbReference type="EMBL" id="CP003273">
    <property type="protein sequence ID" value="AGL03277.1"/>
    <property type="molecule type" value="Genomic_DNA"/>
</dbReference>
<dbReference type="InterPro" id="IPR017896">
    <property type="entry name" value="4Fe4S_Fe-S-bd"/>
</dbReference>
<dbReference type="STRING" id="767817.Desgi_3998"/>
<evidence type="ECO:0000256" key="3">
    <source>
        <dbReference type="ARBA" id="ARBA00009433"/>
    </source>
</evidence>
<evidence type="ECO:0000256" key="10">
    <source>
        <dbReference type="ARBA" id="ARBA00034078"/>
    </source>
</evidence>
<dbReference type="PROSITE" id="PS00197">
    <property type="entry name" value="2FE2S_FER_1"/>
    <property type="match status" value="1"/>
</dbReference>
<evidence type="ECO:0000259" key="11">
    <source>
        <dbReference type="PROSITE" id="PS51379"/>
    </source>
</evidence>
<dbReference type="PANTHER" id="PTHR11921:SF36">
    <property type="entry name" value="FUMARATE REDUCTASE IRON-SULFUR SUBUNIT"/>
    <property type="match status" value="1"/>
</dbReference>
<dbReference type="GO" id="GO:0051537">
    <property type="term" value="F:2 iron, 2 sulfur cluster binding"/>
    <property type="evidence" value="ECO:0007669"/>
    <property type="project" value="UniProtKB-KW"/>
</dbReference>
<keyword evidence="7" id="KW-0560">Oxidoreductase</keyword>
<evidence type="ECO:0000256" key="7">
    <source>
        <dbReference type="ARBA" id="ARBA00023002"/>
    </source>
</evidence>
<dbReference type="GO" id="GO:0051539">
    <property type="term" value="F:4 iron, 4 sulfur cluster binding"/>
    <property type="evidence" value="ECO:0007669"/>
    <property type="project" value="UniProtKB-KW"/>
</dbReference>
<dbReference type="PROSITE" id="PS51379">
    <property type="entry name" value="4FE4S_FER_2"/>
    <property type="match status" value="1"/>
</dbReference>
<dbReference type="Pfam" id="PF13183">
    <property type="entry name" value="Fer4_8"/>
    <property type="match status" value="1"/>
</dbReference>
<evidence type="ECO:0000313" key="12">
    <source>
        <dbReference type="EMBL" id="AGL03277.1"/>
    </source>
</evidence>
<feature type="domain" description="4Fe-4S ferredoxin-type" evidence="11">
    <location>
        <begin position="141"/>
        <end position="171"/>
    </location>
</feature>
<dbReference type="SUPFAM" id="SSF46548">
    <property type="entry name" value="alpha-helical ferredoxin"/>
    <property type="match status" value="1"/>
</dbReference>
<dbReference type="InterPro" id="IPR036010">
    <property type="entry name" value="2Fe-2S_ferredoxin-like_sf"/>
</dbReference>
<sequence length="253" mass="28488">MADRELTFEIFRYNPAKPEIKPQMQTYKLKETTGMTIFVALNMIREEQDPSLMFDFVCRAAICGSCAMIINGRPKLACKTLTRSLPKKIKLFPLPVFKLIGDLSVDTGTWFRNLSLKTESWVHTSKTFDPTKQEERMDNKTALEIYEAERCIECGCCIAGCATANIRDEFLGAAGINRVARFMVDPRDERTPEQYFEVVGCEEGAFGCMGLMACDDNCPMELPLQMQLAFVRRKMASIGLGVKQESKVKMGVG</sequence>
<dbReference type="GO" id="GO:0006099">
    <property type="term" value="P:tricarboxylic acid cycle"/>
    <property type="evidence" value="ECO:0007669"/>
    <property type="project" value="InterPro"/>
</dbReference>
<keyword evidence="8" id="KW-0408">Iron</keyword>
<evidence type="ECO:0000313" key="13">
    <source>
        <dbReference type="Proteomes" id="UP000013520"/>
    </source>
</evidence>
<dbReference type="FunFam" id="1.10.1060.10:FF:000003">
    <property type="entry name" value="Succinate dehydrogenase iron-sulfur subunit"/>
    <property type="match status" value="1"/>
</dbReference>
<gene>
    <name evidence="12" type="ORF">Desgi_3998</name>
</gene>
<dbReference type="InterPro" id="IPR004489">
    <property type="entry name" value="Succ_DH/fum_Rdtase_Fe-S"/>
</dbReference>
<name>R4KNY8_9FIRM</name>
<dbReference type="InterPro" id="IPR050573">
    <property type="entry name" value="SDH/FRD_Iron-Sulfur"/>
</dbReference>
<evidence type="ECO:0000256" key="9">
    <source>
        <dbReference type="ARBA" id="ARBA00023014"/>
    </source>
</evidence>
<comment type="cofactor">
    <cofactor evidence="2">
        <name>[4Fe-4S] cluster</name>
        <dbReference type="ChEBI" id="CHEBI:49883"/>
    </cofactor>
</comment>
<keyword evidence="5" id="KW-0001">2Fe-2S</keyword>
<dbReference type="InterPro" id="IPR006058">
    <property type="entry name" value="2Fe2S_fd_BS"/>
</dbReference>
<evidence type="ECO:0000256" key="6">
    <source>
        <dbReference type="ARBA" id="ARBA00022723"/>
    </source>
</evidence>
<keyword evidence="13" id="KW-1185">Reference proteome</keyword>
<comment type="similarity">
    <text evidence="3">Belongs to the succinate dehydrogenase/fumarate reductase iron-sulfur protein family.</text>
</comment>
<keyword evidence="4" id="KW-0004">4Fe-4S</keyword>
<protein>
    <submittedName>
        <fullName evidence="12">Succinate dehydrogenase and fumarate reductase iron-sulfur protein</fullName>
    </submittedName>
</protein>
<dbReference type="Gene3D" id="3.10.20.30">
    <property type="match status" value="1"/>
</dbReference>
<dbReference type="InterPro" id="IPR012675">
    <property type="entry name" value="Beta-grasp_dom_sf"/>
</dbReference>
<dbReference type="GO" id="GO:0009055">
    <property type="term" value="F:electron transfer activity"/>
    <property type="evidence" value="ECO:0007669"/>
    <property type="project" value="InterPro"/>
</dbReference>
<accession>R4KNY8</accession>
<dbReference type="GO" id="GO:0022904">
    <property type="term" value="P:respiratory electron transport chain"/>
    <property type="evidence" value="ECO:0007669"/>
    <property type="project" value="TreeGrafter"/>
</dbReference>
<dbReference type="HOGENOM" id="CLU_044838_3_2_9"/>
<keyword evidence="6" id="KW-0479">Metal-binding</keyword>
<comment type="cofactor">
    <cofactor evidence="10">
        <name>[2Fe-2S] cluster</name>
        <dbReference type="ChEBI" id="CHEBI:190135"/>
    </cofactor>
</comment>
<comment type="cofactor">
    <cofactor evidence="1">
        <name>[3Fe-4S] cluster</name>
        <dbReference type="ChEBI" id="CHEBI:21137"/>
    </cofactor>
</comment>
<dbReference type="PANTHER" id="PTHR11921">
    <property type="entry name" value="SUCCINATE DEHYDROGENASE IRON-SULFUR PROTEIN"/>
    <property type="match status" value="1"/>
</dbReference>
<evidence type="ECO:0000256" key="8">
    <source>
        <dbReference type="ARBA" id="ARBA00023004"/>
    </source>
</evidence>
<dbReference type="SUPFAM" id="SSF54292">
    <property type="entry name" value="2Fe-2S ferredoxin-like"/>
    <property type="match status" value="1"/>
</dbReference>
<organism evidence="12 13">
    <name type="scientific">Desulfoscipio gibsoniae DSM 7213</name>
    <dbReference type="NCBI Taxonomy" id="767817"/>
    <lineage>
        <taxon>Bacteria</taxon>
        <taxon>Bacillati</taxon>
        <taxon>Bacillota</taxon>
        <taxon>Clostridia</taxon>
        <taxon>Eubacteriales</taxon>
        <taxon>Desulfallaceae</taxon>
        <taxon>Desulfoscipio</taxon>
    </lineage>
</organism>
<evidence type="ECO:0000256" key="1">
    <source>
        <dbReference type="ARBA" id="ARBA00001927"/>
    </source>
</evidence>
<evidence type="ECO:0000256" key="2">
    <source>
        <dbReference type="ARBA" id="ARBA00001966"/>
    </source>
</evidence>
<keyword evidence="9" id="KW-0411">Iron-sulfur</keyword>
<dbReference type="NCBIfam" id="NF010071">
    <property type="entry name" value="PRK13552.1"/>
    <property type="match status" value="1"/>
</dbReference>
<dbReference type="InterPro" id="IPR025192">
    <property type="entry name" value="Succ_DH/fum_Rdtase_N"/>
</dbReference>
<dbReference type="Gene3D" id="1.10.1060.10">
    <property type="entry name" value="Alpha-helical ferredoxin"/>
    <property type="match status" value="1"/>
</dbReference>
<dbReference type="GO" id="GO:0046872">
    <property type="term" value="F:metal ion binding"/>
    <property type="evidence" value="ECO:0007669"/>
    <property type="project" value="UniProtKB-KW"/>
</dbReference>
<evidence type="ECO:0000256" key="5">
    <source>
        <dbReference type="ARBA" id="ARBA00022714"/>
    </source>
</evidence>
<dbReference type="Pfam" id="PF13085">
    <property type="entry name" value="Fer2_3"/>
    <property type="match status" value="1"/>
</dbReference>
<dbReference type="eggNOG" id="COG0479">
    <property type="taxonomic scope" value="Bacteria"/>
</dbReference>